<dbReference type="SMART" id="SM00595">
    <property type="entry name" value="MADF"/>
    <property type="match status" value="1"/>
</dbReference>
<accession>A0AAV4ED93</accession>
<sequence length="299" mass="33631">MPAHLRFHRPRHSDKRIKMKVSTEEYISLIQERPALWQKSHPEFANRDVRGKLLSELAAATDSTAAECTKKLKNLKDTMRIQVAKLPKTSSGQPVFTSGEQYVTWPFFKSMLFMKDEFPWRKVALTSCVKCEEESDDDASETAEIELDLSQLNHQLEEQSGSDNQSVSVRSPARNSTDAVSKRNGHYSGGRASKRSTKKLKRRRPVADWSGSETTRKSTALLNTARTDELDTFAADIANDLRKIKCPLKLMQAKSKIRRIAEDLAISELLPATTESSPHEKTNNTGLAYTSQPVSSPHE</sequence>
<reference evidence="3 4" key="1">
    <citation type="journal article" date="2021" name="Elife">
        <title>Chloroplast acquisition without the gene transfer in kleptoplastic sea slugs, Plakobranchus ocellatus.</title>
        <authorList>
            <person name="Maeda T."/>
            <person name="Takahashi S."/>
            <person name="Yoshida T."/>
            <person name="Shimamura S."/>
            <person name="Takaki Y."/>
            <person name="Nagai Y."/>
            <person name="Toyoda A."/>
            <person name="Suzuki Y."/>
            <person name="Arimoto A."/>
            <person name="Ishii H."/>
            <person name="Satoh N."/>
            <person name="Nishiyama T."/>
            <person name="Hasebe M."/>
            <person name="Maruyama T."/>
            <person name="Minagawa J."/>
            <person name="Obokata J."/>
            <person name="Shigenobu S."/>
        </authorList>
    </citation>
    <scope>NUCLEOTIDE SEQUENCE [LARGE SCALE GENOMIC DNA]</scope>
</reference>
<feature type="domain" description="MADF" evidence="2">
    <location>
        <begin position="25"/>
        <end position="119"/>
    </location>
</feature>
<dbReference type="PANTHER" id="PTHR12243:SF67">
    <property type="entry name" value="COREPRESSOR OF PANGOLIN, ISOFORM A-RELATED"/>
    <property type="match status" value="1"/>
</dbReference>
<dbReference type="Proteomes" id="UP000762676">
    <property type="component" value="Unassembled WGS sequence"/>
</dbReference>
<evidence type="ECO:0000256" key="1">
    <source>
        <dbReference type="SAM" id="MobiDB-lite"/>
    </source>
</evidence>
<evidence type="ECO:0000313" key="4">
    <source>
        <dbReference type="Proteomes" id="UP000762676"/>
    </source>
</evidence>
<feature type="region of interest" description="Disordered" evidence="1">
    <location>
        <begin position="271"/>
        <end position="299"/>
    </location>
</feature>
<dbReference type="AlphaFoldDB" id="A0AAV4ED93"/>
<feature type="compositionally biased region" description="Basic residues" evidence="1">
    <location>
        <begin position="192"/>
        <end position="204"/>
    </location>
</feature>
<gene>
    <name evidence="3" type="ORF">ElyMa_005358300</name>
</gene>
<proteinExistence type="predicted"/>
<evidence type="ECO:0000259" key="2">
    <source>
        <dbReference type="PROSITE" id="PS51029"/>
    </source>
</evidence>
<dbReference type="InterPro" id="IPR006578">
    <property type="entry name" value="MADF-dom"/>
</dbReference>
<dbReference type="EMBL" id="BMAT01010675">
    <property type="protein sequence ID" value="GFR58341.1"/>
    <property type="molecule type" value="Genomic_DNA"/>
</dbReference>
<keyword evidence="4" id="KW-1185">Reference proteome</keyword>
<dbReference type="PANTHER" id="PTHR12243">
    <property type="entry name" value="MADF DOMAIN TRANSCRIPTION FACTOR"/>
    <property type="match status" value="1"/>
</dbReference>
<name>A0AAV4ED93_9GAST</name>
<feature type="compositionally biased region" description="Polar residues" evidence="1">
    <location>
        <begin position="157"/>
        <end position="179"/>
    </location>
</feature>
<protein>
    <submittedName>
        <fullName evidence="3">Transcription factor Adf-1</fullName>
    </submittedName>
</protein>
<dbReference type="InterPro" id="IPR039353">
    <property type="entry name" value="TF_Adf1"/>
</dbReference>
<dbReference type="Pfam" id="PF10545">
    <property type="entry name" value="MADF_DNA_bdg"/>
    <property type="match status" value="1"/>
</dbReference>
<dbReference type="PROSITE" id="PS51029">
    <property type="entry name" value="MADF"/>
    <property type="match status" value="1"/>
</dbReference>
<evidence type="ECO:0000313" key="3">
    <source>
        <dbReference type="EMBL" id="GFR58341.1"/>
    </source>
</evidence>
<comment type="caution">
    <text evidence="3">The sequence shown here is derived from an EMBL/GenBank/DDBJ whole genome shotgun (WGS) entry which is preliminary data.</text>
</comment>
<organism evidence="3 4">
    <name type="scientific">Elysia marginata</name>
    <dbReference type="NCBI Taxonomy" id="1093978"/>
    <lineage>
        <taxon>Eukaryota</taxon>
        <taxon>Metazoa</taxon>
        <taxon>Spiralia</taxon>
        <taxon>Lophotrochozoa</taxon>
        <taxon>Mollusca</taxon>
        <taxon>Gastropoda</taxon>
        <taxon>Heterobranchia</taxon>
        <taxon>Euthyneura</taxon>
        <taxon>Panpulmonata</taxon>
        <taxon>Sacoglossa</taxon>
        <taxon>Placobranchoidea</taxon>
        <taxon>Plakobranchidae</taxon>
        <taxon>Elysia</taxon>
    </lineage>
</organism>
<feature type="region of interest" description="Disordered" evidence="1">
    <location>
        <begin position="157"/>
        <end position="216"/>
    </location>
</feature>
<feature type="compositionally biased region" description="Polar residues" evidence="1">
    <location>
        <begin position="283"/>
        <end position="299"/>
    </location>
</feature>